<comment type="similarity">
    <text evidence="7">Belongs to the binding-protein-dependent transport system permease family.</text>
</comment>
<name>A0A952FIU0_9PROT</name>
<keyword evidence="5 7" id="KW-1133">Transmembrane helix</keyword>
<keyword evidence="4 7" id="KW-0812">Transmembrane</keyword>
<keyword evidence="6 7" id="KW-0472">Membrane</keyword>
<reference evidence="9" key="1">
    <citation type="submission" date="2020-06" db="EMBL/GenBank/DDBJ databases">
        <title>Stable isotope informed genome-resolved metagenomics uncovers potential trophic interactions in rhizosphere soil.</title>
        <authorList>
            <person name="Starr E.P."/>
            <person name="Shi S."/>
            <person name="Blazewicz S.J."/>
            <person name="Koch B.J."/>
            <person name="Probst A.J."/>
            <person name="Hungate B.A."/>
            <person name="Pett-Ridge J."/>
            <person name="Firestone M.K."/>
            <person name="Banfield J.F."/>
        </authorList>
    </citation>
    <scope>NUCLEOTIDE SEQUENCE</scope>
    <source>
        <strain evidence="9">YM_69_17</strain>
    </source>
</reference>
<evidence type="ECO:0000259" key="8">
    <source>
        <dbReference type="PROSITE" id="PS50928"/>
    </source>
</evidence>
<dbReference type="Gene3D" id="1.10.3720.10">
    <property type="entry name" value="MetI-like"/>
    <property type="match status" value="1"/>
</dbReference>
<evidence type="ECO:0000256" key="3">
    <source>
        <dbReference type="ARBA" id="ARBA00022475"/>
    </source>
</evidence>
<dbReference type="PROSITE" id="PS50928">
    <property type="entry name" value="ABC_TM1"/>
    <property type="match status" value="1"/>
</dbReference>
<evidence type="ECO:0000256" key="7">
    <source>
        <dbReference type="RuleBase" id="RU363032"/>
    </source>
</evidence>
<evidence type="ECO:0000256" key="1">
    <source>
        <dbReference type="ARBA" id="ARBA00004651"/>
    </source>
</evidence>
<feature type="transmembrane region" description="Helical" evidence="7">
    <location>
        <begin position="120"/>
        <end position="141"/>
    </location>
</feature>
<dbReference type="SUPFAM" id="SSF161098">
    <property type="entry name" value="MetI-like"/>
    <property type="match status" value="1"/>
</dbReference>
<feature type="transmembrane region" description="Helical" evidence="7">
    <location>
        <begin position="93"/>
        <end position="114"/>
    </location>
</feature>
<dbReference type="PANTHER" id="PTHR30151">
    <property type="entry name" value="ALKANE SULFONATE ABC TRANSPORTER-RELATED, MEMBRANE SUBUNIT"/>
    <property type="match status" value="1"/>
</dbReference>
<evidence type="ECO:0000313" key="10">
    <source>
        <dbReference type="Proteomes" id="UP000700706"/>
    </source>
</evidence>
<feature type="domain" description="ABC transmembrane type-1" evidence="8">
    <location>
        <begin position="56"/>
        <end position="236"/>
    </location>
</feature>
<comment type="subcellular location">
    <subcellularLocation>
        <location evidence="1 7">Cell membrane</location>
        <topology evidence="1 7">Multi-pass membrane protein</topology>
    </subcellularLocation>
</comment>
<dbReference type="EMBL" id="JAEKLZ010000185">
    <property type="protein sequence ID" value="MBW8725787.1"/>
    <property type="molecule type" value="Genomic_DNA"/>
</dbReference>
<evidence type="ECO:0000313" key="9">
    <source>
        <dbReference type="EMBL" id="MBW8725787.1"/>
    </source>
</evidence>
<keyword evidence="2 7" id="KW-0813">Transport</keyword>
<feature type="transmembrane region" description="Helical" evidence="7">
    <location>
        <begin position="56"/>
        <end position="81"/>
    </location>
</feature>
<sequence length="252" mass="27144">MTVFGHRIPMMASLILWAMVWEVVGRLGLVLLFPPFTGVVAALFTVVPTQTFLDAAVITVVSFVLGMALAIAVGVPLGALMGRFTAVDQFAGMWVNLFVSAPLSALVPVIMLLFGMGTATVVVTVFLFAVWIIALDTRAGIRHVPPSLVEMAHSFGATRWQTASRILLLAALPEILAGIRVGLIRGVKGVVVGQLLVSIIGFGALFELYSRNFLMAEFWALTLILFAFALLLSGLVSRLEHRIAYYAGVRQS</sequence>
<comment type="caution">
    <text evidence="9">The sequence shown here is derived from an EMBL/GenBank/DDBJ whole genome shotgun (WGS) entry which is preliminary data.</text>
</comment>
<feature type="transmembrane region" description="Helical" evidence="7">
    <location>
        <begin position="189"/>
        <end position="206"/>
    </location>
</feature>
<protein>
    <submittedName>
        <fullName evidence="9">ABC transporter permease subunit</fullName>
    </submittedName>
</protein>
<proteinExistence type="inferred from homology"/>
<evidence type="ECO:0000256" key="6">
    <source>
        <dbReference type="ARBA" id="ARBA00023136"/>
    </source>
</evidence>
<dbReference type="PANTHER" id="PTHR30151:SF0">
    <property type="entry name" value="ABC TRANSPORTER PERMEASE PROTEIN MJ0413-RELATED"/>
    <property type="match status" value="1"/>
</dbReference>
<evidence type="ECO:0000256" key="5">
    <source>
        <dbReference type="ARBA" id="ARBA00022989"/>
    </source>
</evidence>
<evidence type="ECO:0000256" key="2">
    <source>
        <dbReference type="ARBA" id="ARBA00022448"/>
    </source>
</evidence>
<keyword evidence="3" id="KW-1003">Cell membrane</keyword>
<accession>A0A952FIU0</accession>
<evidence type="ECO:0000256" key="4">
    <source>
        <dbReference type="ARBA" id="ARBA00022692"/>
    </source>
</evidence>
<organism evidence="9 10">
    <name type="scientific">Inquilinus limosus</name>
    <dbReference type="NCBI Taxonomy" id="171674"/>
    <lineage>
        <taxon>Bacteria</taxon>
        <taxon>Pseudomonadati</taxon>
        <taxon>Pseudomonadota</taxon>
        <taxon>Alphaproteobacteria</taxon>
        <taxon>Rhodospirillales</taxon>
        <taxon>Rhodospirillaceae</taxon>
        <taxon>Inquilinus</taxon>
    </lineage>
</organism>
<feature type="transmembrane region" description="Helical" evidence="7">
    <location>
        <begin position="12"/>
        <end position="36"/>
    </location>
</feature>
<dbReference type="Pfam" id="PF00528">
    <property type="entry name" value="BPD_transp_1"/>
    <property type="match status" value="1"/>
</dbReference>
<gene>
    <name evidence="9" type="ORF">JF625_11620</name>
</gene>
<dbReference type="GO" id="GO:0005886">
    <property type="term" value="C:plasma membrane"/>
    <property type="evidence" value="ECO:0007669"/>
    <property type="project" value="UniProtKB-SubCell"/>
</dbReference>
<dbReference type="AlphaFoldDB" id="A0A952FIU0"/>
<dbReference type="InterPro" id="IPR000515">
    <property type="entry name" value="MetI-like"/>
</dbReference>
<feature type="transmembrane region" description="Helical" evidence="7">
    <location>
        <begin position="218"/>
        <end position="236"/>
    </location>
</feature>
<dbReference type="Proteomes" id="UP000700706">
    <property type="component" value="Unassembled WGS sequence"/>
</dbReference>
<dbReference type="GO" id="GO:0055085">
    <property type="term" value="P:transmembrane transport"/>
    <property type="evidence" value="ECO:0007669"/>
    <property type="project" value="InterPro"/>
</dbReference>
<dbReference type="InterPro" id="IPR035906">
    <property type="entry name" value="MetI-like_sf"/>
</dbReference>
<dbReference type="CDD" id="cd06261">
    <property type="entry name" value="TM_PBP2"/>
    <property type="match status" value="1"/>
</dbReference>